<dbReference type="PROSITE" id="PS00463">
    <property type="entry name" value="ZN2_CY6_FUNGAL_1"/>
    <property type="match status" value="1"/>
</dbReference>
<evidence type="ECO:0000313" key="3">
    <source>
        <dbReference type="EMBL" id="EWM30665.1"/>
    </source>
</evidence>
<dbReference type="AlphaFoldDB" id="W7TTX9"/>
<dbReference type="InterPro" id="IPR001138">
    <property type="entry name" value="Zn2Cys6_DnaBD"/>
</dbReference>
<dbReference type="Pfam" id="PF00172">
    <property type="entry name" value="Zn_clus"/>
    <property type="match status" value="1"/>
</dbReference>
<evidence type="ECO:0000313" key="4">
    <source>
        <dbReference type="Proteomes" id="UP000019335"/>
    </source>
</evidence>
<reference evidence="3 4" key="1">
    <citation type="journal article" date="2014" name="Mol. Plant">
        <title>Chromosome Scale Genome Assembly and Transcriptome Profiling of Nannochloropsis gaditana in Nitrogen Depletion.</title>
        <authorList>
            <person name="Corteggiani Carpinelli E."/>
            <person name="Telatin A."/>
            <person name="Vitulo N."/>
            <person name="Forcato C."/>
            <person name="D'Angelo M."/>
            <person name="Schiavon R."/>
            <person name="Vezzi A."/>
            <person name="Giacometti G.M."/>
            <person name="Morosinotto T."/>
            <person name="Valle G."/>
        </authorList>
    </citation>
    <scope>NUCLEOTIDE SEQUENCE [LARGE SCALE GENOMIC DNA]</scope>
    <source>
        <strain evidence="3 4">B-31</strain>
    </source>
</reference>
<gene>
    <name evidence="3" type="ORF">Naga_100091g7</name>
</gene>
<feature type="region of interest" description="Disordered" evidence="1">
    <location>
        <begin position="454"/>
        <end position="474"/>
    </location>
</feature>
<feature type="domain" description="Zn(2)-C6 fungal-type" evidence="2">
    <location>
        <begin position="62"/>
        <end position="89"/>
    </location>
</feature>
<feature type="compositionally biased region" description="Polar residues" evidence="1">
    <location>
        <begin position="457"/>
        <end position="474"/>
    </location>
</feature>
<dbReference type="PROSITE" id="PS50048">
    <property type="entry name" value="ZN2_CY6_FUNGAL_2"/>
    <property type="match status" value="1"/>
</dbReference>
<evidence type="ECO:0000259" key="2">
    <source>
        <dbReference type="PROSITE" id="PS50048"/>
    </source>
</evidence>
<dbReference type="CDD" id="cd00067">
    <property type="entry name" value="GAL4"/>
    <property type="match status" value="1"/>
</dbReference>
<dbReference type="GO" id="GO:0003677">
    <property type="term" value="F:DNA binding"/>
    <property type="evidence" value="ECO:0007669"/>
    <property type="project" value="UniProtKB-KW"/>
</dbReference>
<organism evidence="3 4">
    <name type="scientific">Nannochloropsis gaditana</name>
    <dbReference type="NCBI Taxonomy" id="72520"/>
    <lineage>
        <taxon>Eukaryota</taxon>
        <taxon>Sar</taxon>
        <taxon>Stramenopiles</taxon>
        <taxon>Ochrophyta</taxon>
        <taxon>Eustigmatophyceae</taxon>
        <taxon>Eustigmatales</taxon>
        <taxon>Monodopsidaceae</taxon>
        <taxon>Nannochloropsis</taxon>
    </lineage>
</organism>
<comment type="caution">
    <text evidence="3">The sequence shown here is derived from an EMBL/GenBank/DDBJ whole genome shotgun (WGS) entry which is preliminary data.</text>
</comment>
<dbReference type="GO" id="GO:0000981">
    <property type="term" value="F:DNA-binding transcription factor activity, RNA polymerase II-specific"/>
    <property type="evidence" value="ECO:0007669"/>
    <property type="project" value="InterPro"/>
</dbReference>
<dbReference type="Gene3D" id="4.10.240.10">
    <property type="entry name" value="Zn(2)-C6 fungal-type DNA-binding domain"/>
    <property type="match status" value="1"/>
</dbReference>
<protein>
    <submittedName>
        <fullName evidence="3">Zn(2)-C6 fungal-type DNA-binding domain protein</fullName>
    </submittedName>
</protein>
<accession>W7TTX9</accession>
<dbReference type="OrthoDB" id="2579025at2759"/>
<dbReference type="Proteomes" id="UP000019335">
    <property type="component" value="Chromosome 1"/>
</dbReference>
<evidence type="ECO:0000256" key="1">
    <source>
        <dbReference type="SAM" id="MobiDB-lite"/>
    </source>
</evidence>
<dbReference type="InterPro" id="IPR036864">
    <property type="entry name" value="Zn2-C6_fun-type_DNA-bd_sf"/>
</dbReference>
<keyword evidence="4" id="KW-1185">Reference proteome</keyword>
<proteinExistence type="predicted"/>
<dbReference type="SUPFAM" id="SSF57701">
    <property type="entry name" value="Zn2/Cys6 DNA-binding domain"/>
    <property type="match status" value="1"/>
</dbReference>
<dbReference type="GO" id="GO:0008270">
    <property type="term" value="F:zinc ion binding"/>
    <property type="evidence" value="ECO:0007669"/>
    <property type="project" value="InterPro"/>
</dbReference>
<name>W7TTX9_9STRA</name>
<sequence>MEVVNVNRNKEQAHKMAASHLDDRKIPRDDSPPQLMLLNPRSLMHQTEDNTITGNTKTRGTACMRCRKLKVHCTGSLPCLRCFHLSLVCRPQVPRPYKGNDSAEDCRCPSEKVKRARGSKHSSCTGVRKRGGDQRNKKDVEDALAIAMRAETDRTILLELIFDRMDPRPLAGIYLDSIMEVKTWDEKSKAALSTLRTSWFANLIRTWWLHSTVVGADTSWGMAREVALLLNFSPIDFEDTERLHLDYPLSVMRKQSEKFRDFVANGMLQIQQHPAFKALLAEVPPSTAIHLTCNTPNGLMLEVTNDAFDTYFRGADRMYNDIVLRKTMPCILYLGLVSPEDRREWTRFMIEAVSKGPLNANGEWRKTQIFKLVCTEGNIQLFLVKARFLPSVGTGSVAITLEPCPRSNHVTKIAGSTLKDGRKDEGKCLTTEIIRKSVSPSVHIMSEAAQIQEGVTGRSSESSSQDAQQKVSQSVRDDAFLLPGVATIPVGATPGMYERQADVEAVFGRKDSPSSAVVPSFGSGDDGAARWIQAVELTMSQAEKEQVGRKLLRAPFSDGLAPTDLAGGPSSSIGHSMDSCSSGTVSITSTLSTSTQCGQQYEALENANSGLVPECAADWDSEPPVFDATLLDVVFEDGAEGT</sequence>
<keyword evidence="3" id="KW-0238">DNA-binding</keyword>
<dbReference type="EMBL" id="AZIL01000001">
    <property type="protein sequence ID" value="EWM30665.1"/>
    <property type="molecule type" value="Genomic_DNA"/>
</dbReference>